<feature type="region of interest" description="Disordered" evidence="5">
    <location>
        <begin position="1"/>
        <end position="44"/>
    </location>
</feature>
<evidence type="ECO:0000256" key="3">
    <source>
        <dbReference type="ARBA" id="ARBA00022679"/>
    </source>
</evidence>
<dbReference type="RefSeq" id="WP_133615059.1">
    <property type="nucleotide sequence ID" value="NZ_SNYW01000013.1"/>
</dbReference>
<evidence type="ECO:0000256" key="1">
    <source>
        <dbReference type="ARBA" id="ARBA00007137"/>
    </source>
</evidence>
<dbReference type="InterPro" id="IPR038601">
    <property type="entry name" value="MttB-like_sf"/>
</dbReference>
<gene>
    <name evidence="6" type="ORF">A8950_3631</name>
</gene>
<dbReference type="EC" id="2.1.1.-" evidence="4"/>
<feature type="compositionally biased region" description="Basic and acidic residues" evidence="5">
    <location>
        <begin position="9"/>
        <end position="24"/>
    </location>
</feature>
<dbReference type="InterPro" id="IPR010426">
    <property type="entry name" value="MTTB_MeTrfase"/>
</dbReference>
<reference evidence="6 7" key="1">
    <citation type="submission" date="2019-03" db="EMBL/GenBank/DDBJ databases">
        <title>Genomic Encyclopedia of Type Strains, Phase III (KMG-III): the genomes of soil and plant-associated and newly described type strains.</title>
        <authorList>
            <person name="Whitman W."/>
        </authorList>
    </citation>
    <scope>NUCLEOTIDE SEQUENCE [LARGE SCALE GENOMIC DNA]</scope>
    <source>
        <strain evidence="6 7">CGMCC 1.7660</strain>
    </source>
</reference>
<dbReference type="Pfam" id="PF06253">
    <property type="entry name" value="MTTB"/>
    <property type="match status" value="1"/>
</dbReference>
<keyword evidence="2 6" id="KW-0489">Methyltransferase</keyword>
<dbReference type="Gene3D" id="3.20.20.480">
    <property type="entry name" value="Trimethylamine methyltransferase-like"/>
    <property type="match status" value="1"/>
</dbReference>
<dbReference type="GO" id="GO:0008168">
    <property type="term" value="F:methyltransferase activity"/>
    <property type="evidence" value="ECO:0007669"/>
    <property type="project" value="UniProtKB-KW"/>
</dbReference>
<protein>
    <recommendedName>
        <fullName evidence="4">Methyltransferase</fullName>
        <ecNumber evidence="4">2.1.1.-</ecNumber>
    </recommendedName>
</protein>
<dbReference type="Proteomes" id="UP000295783">
    <property type="component" value="Unassembled WGS sequence"/>
</dbReference>
<dbReference type="GO" id="GO:0032259">
    <property type="term" value="P:methylation"/>
    <property type="evidence" value="ECO:0007669"/>
    <property type="project" value="UniProtKB-KW"/>
</dbReference>
<evidence type="ECO:0000256" key="4">
    <source>
        <dbReference type="PIRNR" id="PIRNR037567"/>
    </source>
</evidence>
<organism evidence="6 7">
    <name type="scientific">Dongia mobilis</name>
    <dbReference type="NCBI Taxonomy" id="578943"/>
    <lineage>
        <taxon>Bacteria</taxon>
        <taxon>Pseudomonadati</taxon>
        <taxon>Pseudomonadota</taxon>
        <taxon>Alphaproteobacteria</taxon>
        <taxon>Rhodospirillales</taxon>
        <taxon>Dongiaceae</taxon>
        <taxon>Dongia</taxon>
    </lineage>
</organism>
<keyword evidence="3 4" id="KW-0808">Transferase</keyword>
<dbReference type="EMBL" id="SNYW01000013">
    <property type="protein sequence ID" value="TDQ78575.1"/>
    <property type="molecule type" value="Genomic_DNA"/>
</dbReference>
<comment type="caution">
    <text evidence="6">The sequence shown here is derived from an EMBL/GenBank/DDBJ whole genome shotgun (WGS) entry which is preliminary data.</text>
</comment>
<keyword evidence="7" id="KW-1185">Reference proteome</keyword>
<accession>A0A4R6WF96</accession>
<dbReference type="AlphaFoldDB" id="A0A4R6WF96"/>
<evidence type="ECO:0000256" key="2">
    <source>
        <dbReference type="ARBA" id="ARBA00022603"/>
    </source>
</evidence>
<name>A0A4R6WF96_9PROT</name>
<evidence type="ECO:0000313" key="7">
    <source>
        <dbReference type="Proteomes" id="UP000295783"/>
    </source>
</evidence>
<dbReference type="OrthoDB" id="5713681at2"/>
<dbReference type="PIRSF" id="PIRSF037567">
    <property type="entry name" value="MTTB_MeTrfase"/>
    <property type="match status" value="1"/>
</dbReference>
<proteinExistence type="inferred from homology"/>
<dbReference type="GO" id="GO:0015948">
    <property type="term" value="P:methanogenesis"/>
    <property type="evidence" value="ECO:0007669"/>
    <property type="project" value="UniProtKB-UniRule"/>
</dbReference>
<sequence length="526" mass="56931">MSSIPMESSQKDMTVRRGGREARRAMRAAPLAENERPVRPGLEGGRYKPLSDAEVLKIHNAALDVLEQIGMADAIPSGIEVMTRAGAKLNDNGRLTFPRALVEDTIAKAARHFPLYGQDPRHDMEPWGKRVYFGTAGAAVHMVDPVTGEYRDSETKDLYDIARVVDTLDHVHFFQRSVVCRDLADPFEMDFNTCYASVAGTSKHVGASWVDPKHLEASLEMLHMIAGSEKKWRERPFVSQSNCFVVPPLKFAQDACRCLEVAVRGGMPVLLLSAGQAGATAPAALAGAIVQEVAECLAGLVYVNAIQPGAPAIFGTWCFVSDLRTGAMSGGSSEQALLSAASAQLAQYYDLTGGTASGMTDSKLPDAQSGAEKAYNHALVGNAGANLIYESAGMQASLLGFCLESLLIDNDIIGATQRTIKGIDTSDESLSIETIRKTCLEGPGHYLGSEQTLQRMQTEYIYPGVGDRMNPKEWVEQGRPDAIAKAQKKLKPIMANHFPGHISREVDDAIRAKFPVRLDRAHMGKA</sequence>
<comment type="similarity">
    <text evidence="1 4">Belongs to the trimethylamine methyltransferase family.</text>
</comment>
<evidence type="ECO:0000313" key="6">
    <source>
        <dbReference type="EMBL" id="TDQ78575.1"/>
    </source>
</evidence>
<evidence type="ECO:0000256" key="5">
    <source>
        <dbReference type="SAM" id="MobiDB-lite"/>
    </source>
</evidence>